<comment type="function">
    <text evidence="4">Required for a late step of 50S ribosomal subunit assembly. Has GTPase activity.</text>
</comment>
<comment type="subcellular location">
    <subcellularLocation>
        <location evidence="4">Cytoplasm</location>
    </subcellularLocation>
</comment>
<keyword evidence="2 4" id="KW-0547">Nucleotide-binding</keyword>
<accession>A0AAE3L3E6</accession>
<name>A0AAE3L3E6_9FIRM</name>
<feature type="binding site" evidence="5">
    <location>
        <begin position="130"/>
        <end position="135"/>
    </location>
    <ligand>
        <name>GTP</name>
        <dbReference type="ChEBI" id="CHEBI:37565"/>
    </ligand>
</feature>
<feature type="binding site" evidence="5">
    <location>
        <begin position="58"/>
        <end position="61"/>
    </location>
    <ligand>
        <name>GTP</name>
        <dbReference type="ChEBI" id="CHEBI:37565"/>
    </ligand>
</feature>
<dbReference type="PROSITE" id="PS51721">
    <property type="entry name" value="G_CP"/>
    <property type="match status" value="1"/>
</dbReference>
<dbReference type="InterPro" id="IPR027417">
    <property type="entry name" value="P-loop_NTPase"/>
</dbReference>
<keyword evidence="8" id="KW-1185">Reference proteome</keyword>
<dbReference type="RefSeq" id="WP_257529584.1">
    <property type="nucleotide sequence ID" value="NZ_JANKAS010000002.1"/>
</dbReference>
<dbReference type="Proteomes" id="UP001205748">
    <property type="component" value="Unassembled WGS sequence"/>
</dbReference>
<dbReference type="Gene3D" id="3.40.50.300">
    <property type="entry name" value="P-loop containing nucleotide triphosphate hydrolases"/>
    <property type="match status" value="1"/>
</dbReference>
<feature type="domain" description="CP-type G" evidence="6">
    <location>
        <begin position="13"/>
        <end position="178"/>
    </location>
</feature>
<comment type="similarity">
    <text evidence="4">Belongs to the TRAFAC class YlqF/YawG GTPase family. MTG1 subfamily.</text>
</comment>
<gene>
    <name evidence="7" type="primary">ylqF</name>
    <name evidence="7" type="ORF">NSA47_03890</name>
</gene>
<comment type="caution">
    <text evidence="7">The sequence shown here is derived from an EMBL/GenBank/DDBJ whole genome shotgun (WGS) entry which is preliminary data.</text>
</comment>
<evidence type="ECO:0000259" key="6">
    <source>
        <dbReference type="PROSITE" id="PS51721"/>
    </source>
</evidence>
<dbReference type="InterPro" id="IPR019991">
    <property type="entry name" value="GTP-bd_ribosome_bgen"/>
</dbReference>
<dbReference type="GO" id="GO:0003924">
    <property type="term" value="F:GTPase activity"/>
    <property type="evidence" value="ECO:0007669"/>
    <property type="project" value="TreeGrafter"/>
</dbReference>
<dbReference type="EMBL" id="JANKAS010000002">
    <property type="protein sequence ID" value="MCR1898128.1"/>
    <property type="molecule type" value="Genomic_DNA"/>
</dbReference>
<dbReference type="InterPro" id="IPR006073">
    <property type="entry name" value="GTP-bd"/>
</dbReference>
<dbReference type="PIRSF" id="PIRSF006230">
    <property type="entry name" value="MG442"/>
    <property type="match status" value="1"/>
</dbReference>
<evidence type="ECO:0000256" key="2">
    <source>
        <dbReference type="ARBA" id="ARBA00022741"/>
    </source>
</evidence>
<dbReference type="Pfam" id="PF01926">
    <property type="entry name" value="MMR_HSR1"/>
    <property type="match status" value="1"/>
</dbReference>
<dbReference type="SUPFAM" id="SSF52540">
    <property type="entry name" value="P-loop containing nucleoside triphosphate hydrolases"/>
    <property type="match status" value="1"/>
</dbReference>
<organism evidence="7 8">
    <name type="scientific">Irregularibacter muris</name>
    <dbReference type="NCBI Taxonomy" id="1796619"/>
    <lineage>
        <taxon>Bacteria</taxon>
        <taxon>Bacillati</taxon>
        <taxon>Bacillota</taxon>
        <taxon>Clostridia</taxon>
        <taxon>Eubacteriales</taxon>
        <taxon>Eubacteriaceae</taxon>
        <taxon>Irregularibacter</taxon>
    </lineage>
</organism>
<dbReference type="NCBIfam" id="TIGR03596">
    <property type="entry name" value="GTPase_YlqF"/>
    <property type="match status" value="1"/>
</dbReference>
<evidence type="ECO:0000256" key="3">
    <source>
        <dbReference type="ARBA" id="ARBA00023134"/>
    </source>
</evidence>
<reference evidence="7" key="1">
    <citation type="submission" date="2022-07" db="EMBL/GenBank/DDBJ databases">
        <title>Enhanced cultured diversity of the mouse gut microbiota enables custom-made synthetic communities.</title>
        <authorList>
            <person name="Afrizal A."/>
        </authorList>
    </citation>
    <scope>NUCLEOTIDE SEQUENCE</scope>
    <source>
        <strain evidence="7">DSM 28593</strain>
    </source>
</reference>
<sequence length="285" mass="32471">MNIQWYPGHMAKAKRLIKDNLTLVDVVIEIIDARVPISSRNPDVDELIGSKPKLMVLNKADLSDPIINKQWQTFLEEHKADNIFINSISGQGINQVLKKIEKIMQEKLDRLVQKGRKNRPIRCMIIGIPNVGKSTFINKVVGRASAKTGNRPGVTQGKQWIKISEKIDLLDTPGILWPKFEDPKIGLKLAWIGSIKDDILDQEELAFNLIKFLTEQYPKLLEDRYKIQIKHKEALEVFTDIATKRGNIVKGGEPDYTRTAEMLLEEFRKGKIGKISLEMPDPVEI</sequence>
<dbReference type="InterPro" id="IPR016478">
    <property type="entry name" value="GTPase_MTG1"/>
</dbReference>
<evidence type="ECO:0000313" key="8">
    <source>
        <dbReference type="Proteomes" id="UP001205748"/>
    </source>
</evidence>
<feature type="binding site" evidence="5">
    <location>
        <position position="174"/>
    </location>
    <ligand>
        <name>GTP</name>
        <dbReference type="ChEBI" id="CHEBI:37565"/>
    </ligand>
</feature>
<dbReference type="AlphaFoldDB" id="A0AAE3L3E6"/>
<dbReference type="GO" id="GO:0005525">
    <property type="term" value="F:GTP binding"/>
    <property type="evidence" value="ECO:0007669"/>
    <property type="project" value="UniProtKB-KW"/>
</dbReference>
<dbReference type="GO" id="GO:0006412">
    <property type="term" value="P:translation"/>
    <property type="evidence" value="ECO:0007669"/>
    <property type="project" value="TreeGrafter"/>
</dbReference>
<dbReference type="InterPro" id="IPR023179">
    <property type="entry name" value="GTP-bd_ortho_bundle_sf"/>
</dbReference>
<evidence type="ECO:0000313" key="7">
    <source>
        <dbReference type="EMBL" id="MCR1898128.1"/>
    </source>
</evidence>
<dbReference type="CDD" id="cd01856">
    <property type="entry name" value="YlqF"/>
    <property type="match status" value="1"/>
</dbReference>
<dbReference type="InterPro" id="IPR030378">
    <property type="entry name" value="G_CP_dom"/>
</dbReference>
<evidence type="ECO:0000256" key="4">
    <source>
        <dbReference type="PIRNR" id="PIRNR006230"/>
    </source>
</evidence>
<evidence type="ECO:0000256" key="5">
    <source>
        <dbReference type="PIRSR" id="PIRSR006230-1"/>
    </source>
</evidence>
<keyword evidence="4" id="KW-0963">Cytoplasm</keyword>
<dbReference type="GO" id="GO:0005737">
    <property type="term" value="C:cytoplasm"/>
    <property type="evidence" value="ECO:0007669"/>
    <property type="project" value="UniProtKB-SubCell"/>
</dbReference>
<dbReference type="PANTHER" id="PTHR45782:SF4">
    <property type="entry name" value="MITOCHONDRIAL RIBOSOME-ASSOCIATED GTPASE 1"/>
    <property type="match status" value="1"/>
</dbReference>
<keyword evidence="3 4" id="KW-0342">GTP-binding</keyword>
<protein>
    <recommendedName>
        <fullName evidence="1 4">Ribosome biogenesis GTPase A</fullName>
    </recommendedName>
</protein>
<dbReference type="PANTHER" id="PTHR45782">
    <property type="entry name" value="MITOCHONDRIAL RIBOSOME-ASSOCIATED GTPASE 1"/>
    <property type="match status" value="1"/>
</dbReference>
<dbReference type="FunFam" id="3.40.50.300:FF:000590">
    <property type="entry name" value="Ribosome biogenesis GTPase A"/>
    <property type="match status" value="1"/>
</dbReference>
<proteinExistence type="inferred from homology"/>
<evidence type="ECO:0000256" key="1">
    <source>
        <dbReference type="ARBA" id="ARBA00014898"/>
    </source>
</evidence>
<feature type="binding site" evidence="5">
    <location>
        <begin position="86"/>
        <end position="87"/>
    </location>
    <ligand>
        <name>GTP</name>
        <dbReference type="ChEBI" id="CHEBI:37565"/>
    </ligand>
</feature>
<dbReference type="Gene3D" id="1.10.1580.10">
    <property type="match status" value="1"/>
</dbReference>